<comment type="caution">
    <text evidence="1">The sequence shown here is derived from an EMBL/GenBank/DDBJ whole genome shotgun (WGS) entry which is preliminary data.</text>
</comment>
<proteinExistence type="predicted"/>
<gene>
    <name evidence="1" type="ORF">PCORN_09512</name>
</gene>
<dbReference type="EMBL" id="AODE01000019">
    <property type="protein sequence ID" value="EUJ29416.1"/>
    <property type="molecule type" value="Genomic_DNA"/>
</dbReference>
<dbReference type="Proteomes" id="UP000019254">
    <property type="component" value="Unassembled WGS sequence"/>
</dbReference>
<dbReference type="PATRIC" id="fig|1265820.5.peg.1860"/>
<evidence type="ECO:0000313" key="1">
    <source>
        <dbReference type="EMBL" id="EUJ29416.1"/>
    </source>
</evidence>
<reference evidence="1 2" key="1">
    <citation type="journal article" date="2014" name="Int. J. Syst. Evol. Microbiol.">
        <title>Listeria floridensis sp. nov., Listeria aquatica sp. nov., Listeria cornellensis sp. nov., Listeria riparia sp. nov. and Listeria grandensis sp. nov., from agricultural and natural environments.</title>
        <authorList>
            <person name="den Bakker H.C."/>
            <person name="Warchocki S."/>
            <person name="Wright E.M."/>
            <person name="Allred A.F."/>
            <person name="Ahlstrom C."/>
            <person name="Manuel C.S."/>
            <person name="Stasiewicz M.J."/>
            <person name="Burrell A."/>
            <person name="Roof S."/>
            <person name="Strawn L."/>
            <person name="Fortes E.D."/>
            <person name="Nightingale K.K."/>
            <person name="Kephart D."/>
            <person name="Wiedmann M."/>
        </authorList>
    </citation>
    <scope>NUCLEOTIDE SEQUENCE [LARGE SCALE GENOMIC DNA]</scope>
    <source>
        <strain evidence="2">FSL F6-969</strain>
    </source>
</reference>
<protein>
    <submittedName>
        <fullName evidence="1">Rod shape-determining protein MreC</fullName>
    </submittedName>
</protein>
<name>W7C1C1_9LIST</name>
<keyword evidence="2" id="KW-1185">Reference proteome</keyword>
<dbReference type="AlphaFoldDB" id="W7C1C1"/>
<sequence>MPQFFLNKRLIILLISIIVLVALVGYSLSGKSKASWPEQFVKDVAGFGENIVSKPVGFVASFFDNAKDLKNTYTENEHLKKTFRRIGTT</sequence>
<accession>W7C1C1</accession>
<evidence type="ECO:0000313" key="2">
    <source>
        <dbReference type="Proteomes" id="UP000019254"/>
    </source>
</evidence>
<organism evidence="1 2">
    <name type="scientific">Listeria cornellensis FSL F6-0969</name>
    <dbReference type="NCBI Taxonomy" id="1265820"/>
    <lineage>
        <taxon>Bacteria</taxon>
        <taxon>Bacillati</taxon>
        <taxon>Bacillota</taxon>
        <taxon>Bacilli</taxon>
        <taxon>Bacillales</taxon>
        <taxon>Listeriaceae</taxon>
        <taxon>Listeria</taxon>
    </lineage>
</organism>
<dbReference type="STRING" id="1265820.PCORN_09512"/>